<dbReference type="InterPro" id="IPR036322">
    <property type="entry name" value="WD40_repeat_dom_sf"/>
</dbReference>
<proteinExistence type="predicted"/>
<feature type="repeat" description="WD" evidence="8">
    <location>
        <begin position="22"/>
        <end position="63"/>
    </location>
</feature>
<dbReference type="PROSITE" id="PS51007">
    <property type="entry name" value="CYTC"/>
    <property type="match status" value="1"/>
</dbReference>
<evidence type="ECO:0000256" key="6">
    <source>
        <dbReference type="ARBA" id="ARBA00022982"/>
    </source>
</evidence>
<dbReference type="InterPro" id="IPR036909">
    <property type="entry name" value="Cyt_c-like_dom_sf"/>
</dbReference>
<evidence type="ECO:0000256" key="3">
    <source>
        <dbReference type="ARBA" id="ARBA00022617"/>
    </source>
</evidence>
<keyword evidence="5" id="KW-0677">Repeat</keyword>
<dbReference type="SUPFAM" id="SSF46626">
    <property type="entry name" value="Cytochrome c"/>
    <property type="match status" value="1"/>
</dbReference>
<dbReference type="AlphaFoldDB" id="A0A857CFB9"/>
<evidence type="ECO:0000256" key="5">
    <source>
        <dbReference type="ARBA" id="ARBA00022737"/>
    </source>
</evidence>
<dbReference type="Pfam" id="PF00034">
    <property type="entry name" value="Cytochrom_C"/>
    <property type="match status" value="1"/>
</dbReference>
<dbReference type="GO" id="GO:0046872">
    <property type="term" value="F:metal ion binding"/>
    <property type="evidence" value="ECO:0007669"/>
    <property type="project" value="UniProtKB-KW"/>
</dbReference>
<evidence type="ECO:0000256" key="7">
    <source>
        <dbReference type="ARBA" id="ARBA00023004"/>
    </source>
</evidence>
<dbReference type="Gene3D" id="2.130.10.10">
    <property type="entry name" value="YVTN repeat-like/Quinoprotein amine dehydrogenase"/>
    <property type="match status" value="2"/>
</dbReference>
<keyword evidence="2 8" id="KW-0853">WD repeat</keyword>
<feature type="repeat" description="WD" evidence="8">
    <location>
        <begin position="235"/>
        <end position="267"/>
    </location>
</feature>
<feature type="domain" description="Cytochrome c" evidence="10">
    <location>
        <begin position="331"/>
        <end position="433"/>
    </location>
</feature>
<sequence length="448" mass="48369">MLVGGHAVAAGDEPVQAWPERLQGHGGPVRSVALDTDDKRALTTSFDYSVILWRFETGEGEVVHRMIGHEAAANDAAFAGEQRAVSVGDDGSVILWNLSDGAVLDRVDTGDDKMLAVSVSADGQFAATASWDRTARIFALEGDRLSERAVLDGHRGNVNAVAFSQDGGRVFTASYDGAIRVFERESGEMLREVYSHGWGVNVMRLLPGETHLAFGATDGAVAVIDIAQGAVFKQLASHERPVLSLALSRDGSRLASGGGDGRIRVYDTGEWGLLEEFENPYGPVWGLALPSGGAVALYAGLDDHVNTWQVAPREPFEPVESQFPRRFQVSAEDDLGRRQFARKCSVCHTLTPDGGNRAGPTLYGVFGRRVGTLPGYPYSDALKRLDFLWDEQTISDLFDHGPDVVTPGSKMPIQRLRSDEERDALVAYLKRATAPEGSGADSQGEQKQ</sequence>
<keyword evidence="6" id="KW-0249">Electron transport</keyword>
<dbReference type="GO" id="GO:0020037">
    <property type="term" value="F:heme binding"/>
    <property type="evidence" value="ECO:0007669"/>
    <property type="project" value="InterPro"/>
</dbReference>
<dbReference type="OrthoDB" id="9805828at2"/>
<reference evidence="11 12" key="1">
    <citation type="submission" date="2019-12" db="EMBL/GenBank/DDBJ databases">
        <title>The genome of Stappia indica PHM037.</title>
        <authorList>
            <person name="Kacar D."/>
            <person name="Galan B."/>
            <person name="Canedo L."/>
            <person name="Rodriguez P."/>
            <person name="de la Calle F."/>
            <person name="Garcia J.L."/>
        </authorList>
    </citation>
    <scope>NUCLEOTIDE SEQUENCE [LARGE SCALE GENOMIC DNA]</scope>
    <source>
        <strain evidence="11 12">PHM037</strain>
    </source>
</reference>
<keyword evidence="4 9" id="KW-0479">Metal-binding</keyword>
<feature type="repeat" description="WD" evidence="8">
    <location>
        <begin position="66"/>
        <end position="106"/>
    </location>
</feature>
<dbReference type="InterPro" id="IPR009056">
    <property type="entry name" value="Cyt_c-like_dom"/>
</dbReference>
<keyword evidence="1" id="KW-0813">Transport</keyword>
<dbReference type="InterPro" id="IPR002327">
    <property type="entry name" value="Cyt_c_1A/1B"/>
</dbReference>
<keyword evidence="7 9" id="KW-0408">Iron</keyword>
<dbReference type="PANTHER" id="PTHR19879:SF9">
    <property type="entry name" value="TRANSCRIPTION INITIATION FACTOR TFIID SUBUNIT 5"/>
    <property type="match status" value="1"/>
</dbReference>
<name>A0A857CFB9_9HYPH</name>
<dbReference type="InterPro" id="IPR015943">
    <property type="entry name" value="WD40/YVTN_repeat-like_dom_sf"/>
</dbReference>
<protein>
    <submittedName>
        <fullName evidence="11">C-type cytochrome</fullName>
    </submittedName>
</protein>
<dbReference type="InterPro" id="IPR001680">
    <property type="entry name" value="WD40_rpt"/>
</dbReference>
<dbReference type="Proteomes" id="UP000435648">
    <property type="component" value="Chromosome"/>
</dbReference>
<dbReference type="SUPFAM" id="SSF50978">
    <property type="entry name" value="WD40 repeat-like"/>
    <property type="match status" value="1"/>
</dbReference>
<organism evidence="11 12">
    <name type="scientific">Stappia indica</name>
    <dbReference type="NCBI Taxonomy" id="538381"/>
    <lineage>
        <taxon>Bacteria</taxon>
        <taxon>Pseudomonadati</taxon>
        <taxon>Pseudomonadota</taxon>
        <taxon>Alphaproteobacteria</taxon>
        <taxon>Hyphomicrobiales</taxon>
        <taxon>Stappiaceae</taxon>
        <taxon>Stappia</taxon>
    </lineage>
</organism>
<dbReference type="PROSITE" id="PS50082">
    <property type="entry name" value="WD_REPEATS_2"/>
    <property type="match status" value="4"/>
</dbReference>
<evidence type="ECO:0000256" key="8">
    <source>
        <dbReference type="PROSITE-ProRule" id="PRU00221"/>
    </source>
</evidence>
<evidence type="ECO:0000313" key="12">
    <source>
        <dbReference type="Proteomes" id="UP000435648"/>
    </source>
</evidence>
<dbReference type="PRINTS" id="PR00604">
    <property type="entry name" value="CYTCHRMECIAB"/>
</dbReference>
<dbReference type="EMBL" id="CP046908">
    <property type="protein sequence ID" value="QGZ37152.1"/>
    <property type="molecule type" value="Genomic_DNA"/>
</dbReference>
<dbReference type="GO" id="GO:0009055">
    <property type="term" value="F:electron transfer activity"/>
    <property type="evidence" value="ECO:0007669"/>
    <property type="project" value="InterPro"/>
</dbReference>
<evidence type="ECO:0000313" key="11">
    <source>
        <dbReference type="EMBL" id="QGZ37152.1"/>
    </source>
</evidence>
<gene>
    <name evidence="11" type="ORF">GH266_00190</name>
</gene>
<feature type="repeat" description="WD" evidence="8">
    <location>
        <begin position="151"/>
        <end position="192"/>
    </location>
</feature>
<dbReference type="PANTHER" id="PTHR19879">
    <property type="entry name" value="TRANSCRIPTION INITIATION FACTOR TFIID"/>
    <property type="match status" value="1"/>
</dbReference>
<evidence type="ECO:0000256" key="1">
    <source>
        <dbReference type="ARBA" id="ARBA00022448"/>
    </source>
</evidence>
<dbReference type="InterPro" id="IPR019775">
    <property type="entry name" value="WD40_repeat_CS"/>
</dbReference>
<keyword evidence="3 9" id="KW-0349">Heme</keyword>
<evidence type="ECO:0000256" key="9">
    <source>
        <dbReference type="PROSITE-ProRule" id="PRU00433"/>
    </source>
</evidence>
<evidence type="ECO:0000256" key="2">
    <source>
        <dbReference type="ARBA" id="ARBA00022574"/>
    </source>
</evidence>
<dbReference type="Gene3D" id="1.10.760.10">
    <property type="entry name" value="Cytochrome c-like domain"/>
    <property type="match status" value="1"/>
</dbReference>
<accession>A0A857CFB9</accession>
<dbReference type="Pfam" id="PF00400">
    <property type="entry name" value="WD40"/>
    <property type="match status" value="5"/>
</dbReference>
<dbReference type="PROSITE" id="PS50294">
    <property type="entry name" value="WD_REPEATS_REGION"/>
    <property type="match status" value="3"/>
</dbReference>
<evidence type="ECO:0000259" key="10">
    <source>
        <dbReference type="PROSITE" id="PS51007"/>
    </source>
</evidence>
<dbReference type="KEGG" id="siw:GH266_00190"/>
<dbReference type="CDD" id="cd00200">
    <property type="entry name" value="WD40"/>
    <property type="match status" value="1"/>
</dbReference>
<dbReference type="PROSITE" id="PS00678">
    <property type="entry name" value="WD_REPEATS_1"/>
    <property type="match status" value="1"/>
</dbReference>
<evidence type="ECO:0000256" key="4">
    <source>
        <dbReference type="ARBA" id="ARBA00022723"/>
    </source>
</evidence>
<dbReference type="SMART" id="SM00320">
    <property type="entry name" value="WD40"/>
    <property type="match status" value="7"/>
</dbReference>